<proteinExistence type="inferred from homology"/>
<dbReference type="STRING" id="61395.A0A1Y1WIG5"/>
<feature type="transmembrane region" description="Helical" evidence="9">
    <location>
        <begin position="394"/>
        <end position="412"/>
    </location>
</feature>
<comment type="similarity">
    <text evidence="3">Belongs to the PIGU family.</text>
</comment>
<organism evidence="10 11">
    <name type="scientific">Linderina pennispora</name>
    <dbReference type="NCBI Taxonomy" id="61395"/>
    <lineage>
        <taxon>Eukaryota</taxon>
        <taxon>Fungi</taxon>
        <taxon>Fungi incertae sedis</taxon>
        <taxon>Zoopagomycota</taxon>
        <taxon>Kickxellomycotina</taxon>
        <taxon>Kickxellomycetes</taxon>
        <taxon>Kickxellales</taxon>
        <taxon>Kickxellaceae</taxon>
        <taxon>Linderina</taxon>
    </lineage>
</organism>
<accession>A0A1Y1WIG5</accession>
<feature type="transmembrane region" description="Helical" evidence="9">
    <location>
        <begin position="33"/>
        <end position="52"/>
    </location>
</feature>
<dbReference type="PANTHER" id="PTHR13121">
    <property type="entry name" value="GPI TRANSAMIDASE COMPONENT PIG-U"/>
    <property type="match status" value="1"/>
</dbReference>
<dbReference type="UniPathway" id="UPA00196"/>
<dbReference type="RefSeq" id="XP_040746458.1">
    <property type="nucleotide sequence ID" value="XM_040886581.1"/>
</dbReference>
<evidence type="ECO:0000256" key="4">
    <source>
        <dbReference type="ARBA" id="ARBA00022502"/>
    </source>
</evidence>
<feature type="transmembrane region" description="Helical" evidence="9">
    <location>
        <begin position="361"/>
        <end position="382"/>
    </location>
</feature>
<keyword evidence="11" id="KW-1185">Reference proteome</keyword>
<evidence type="ECO:0000313" key="11">
    <source>
        <dbReference type="Proteomes" id="UP000193922"/>
    </source>
</evidence>
<dbReference type="AlphaFoldDB" id="A0A1Y1WIG5"/>
<evidence type="ECO:0000256" key="2">
    <source>
        <dbReference type="ARBA" id="ARBA00004687"/>
    </source>
</evidence>
<evidence type="ECO:0000256" key="5">
    <source>
        <dbReference type="ARBA" id="ARBA00022692"/>
    </source>
</evidence>
<feature type="transmembrane region" description="Helical" evidence="9">
    <location>
        <begin position="294"/>
        <end position="315"/>
    </location>
</feature>
<dbReference type="OrthoDB" id="549017at2759"/>
<evidence type="ECO:0000256" key="3">
    <source>
        <dbReference type="ARBA" id="ARBA00010026"/>
    </source>
</evidence>
<keyword evidence="5 9" id="KW-0812">Transmembrane</keyword>
<keyword evidence="4" id="KW-0337">GPI-anchor biosynthesis</keyword>
<dbReference type="GO" id="GO:0042765">
    <property type="term" value="C:GPI-anchor transamidase complex"/>
    <property type="evidence" value="ECO:0007669"/>
    <property type="project" value="InterPro"/>
</dbReference>
<dbReference type="GO" id="GO:0006506">
    <property type="term" value="P:GPI anchor biosynthetic process"/>
    <property type="evidence" value="ECO:0007669"/>
    <property type="project" value="UniProtKB-UniPathway"/>
</dbReference>
<evidence type="ECO:0000256" key="6">
    <source>
        <dbReference type="ARBA" id="ARBA00022824"/>
    </source>
</evidence>
<gene>
    <name evidence="10" type="ORF">DL89DRAFT_265255</name>
</gene>
<reference evidence="10 11" key="1">
    <citation type="submission" date="2016-07" db="EMBL/GenBank/DDBJ databases">
        <title>Pervasive Adenine N6-methylation of Active Genes in Fungi.</title>
        <authorList>
            <consortium name="DOE Joint Genome Institute"/>
            <person name="Mondo S.J."/>
            <person name="Dannebaum R.O."/>
            <person name="Kuo R.C."/>
            <person name="Labutti K."/>
            <person name="Haridas S."/>
            <person name="Kuo A."/>
            <person name="Salamov A."/>
            <person name="Ahrendt S.R."/>
            <person name="Lipzen A."/>
            <person name="Sullivan W."/>
            <person name="Andreopoulos W.B."/>
            <person name="Clum A."/>
            <person name="Lindquist E."/>
            <person name="Daum C."/>
            <person name="Ramamoorthy G.K."/>
            <person name="Gryganskyi A."/>
            <person name="Culley D."/>
            <person name="Magnuson J.K."/>
            <person name="James T.Y."/>
            <person name="O'Malley M.A."/>
            <person name="Stajich J.E."/>
            <person name="Spatafora J.W."/>
            <person name="Visel A."/>
            <person name="Grigoriev I.V."/>
        </authorList>
    </citation>
    <scope>NUCLEOTIDE SEQUENCE [LARGE SCALE GENOMIC DNA]</scope>
    <source>
        <strain evidence="10 11">ATCC 12442</strain>
    </source>
</reference>
<evidence type="ECO:0000256" key="9">
    <source>
        <dbReference type="SAM" id="Phobius"/>
    </source>
</evidence>
<dbReference type="GO" id="GO:0016255">
    <property type="term" value="P:attachment of GPI anchor to protein"/>
    <property type="evidence" value="ECO:0007669"/>
    <property type="project" value="InterPro"/>
</dbReference>
<feature type="transmembrane region" description="Helical" evidence="9">
    <location>
        <begin position="239"/>
        <end position="259"/>
    </location>
</feature>
<dbReference type="InterPro" id="IPR009600">
    <property type="entry name" value="PIG-U"/>
</dbReference>
<dbReference type="PANTHER" id="PTHR13121:SF0">
    <property type="entry name" value="PHOSPHATIDYLINOSITOL GLYCAN ANCHOR BIOSYNTHESIS CLASS U PROTEIN"/>
    <property type="match status" value="1"/>
</dbReference>
<evidence type="ECO:0000256" key="8">
    <source>
        <dbReference type="ARBA" id="ARBA00023136"/>
    </source>
</evidence>
<comment type="pathway">
    <text evidence="2">Glycolipid biosynthesis; glycosylphosphatidylinositol-anchor biosynthesis.</text>
</comment>
<keyword evidence="6" id="KW-0256">Endoplasmic reticulum</keyword>
<dbReference type="EMBL" id="MCFD01000002">
    <property type="protein sequence ID" value="ORX73118.1"/>
    <property type="molecule type" value="Genomic_DNA"/>
</dbReference>
<evidence type="ECO:0000313" key="10">
    <source>
        <dbReference type="EMBL" id="ORX73118.1"/>
    </source>
</evidence>
<keyword evidence="8 9" id="KW-0472">Membrane</keyword>
<comment type="caution">
    <text evidence="10">The sequence shown here is derived from an EMBL/GenBank/DDBJ whole genome shotgun (WGS) entry which is preliminary data.</text>
</comment>
<feature type="transmembrane region" description="Helical" evidence="9">
    <location>
        <begin position="322"/>
        <end position="341"/>
    </location>
</feature>
<sequence>MTEEKQSAPRASEQTKPNIELAARREQGKLIKVLLAGSALRLIIMLLFPQFVEQHLAGRVELSTPVTSYKRLVEGLYLSSHGVSPFDGGVFHQSPLLLLLFKIPYYLPEIVTNLVFILADAAVALVLAKITGARHSLPQFSQRAGVPGEQAFACPPSVVAMLYLFNPLMIGTTVVKSTIVFSHLAVVLALYMGMHGKINASVGWAAVAAHLSLYPAMLVVPIALMAGKRQMLRSAVVQTVAKFAVAVLALHVAFTMAFGKQYFLATFDFTLRVADLQPNVGLFWYFFIEIFDEFRSFFFVVFQLTALAFAVPVSWRFRREPVFGAIMLVGVISALKAYPSWGDLALFLGLLPVYEELFKYLQYSFLFGNLLMYGIGLAPVFWHLWIEQGSGNANFFYAATLVYEFGQITMLFDFGSAMLRRELDISEPETRTHAVIQE</sequence>
<comment type="subcellular location">
    <subcellularLocation>
        <location evidence="1">Endoplasmic reticulum membrane</location>
        <topology evidence="1">Multi-pass membrane protein</topology>
    </subcellularLocation>
</comment>
<protein>
    <submittedName>
        <fullName evidence="10">PIG-U-domain-containing protein</fullName>
    </submittedName>
</protein>
<dbReference type="Pfam" id="PF06728">
    <property type="entry name" value="PIG-U"/>
    <property type="match status" value="1"/>
</dbReference>
<keyword evidence="7 9" id="KW-1133">Transmembrane helix</keyword>
<dbReference type="GeneID" id="63803229"/>
<feature type="transmembrane region" description="Helical" evidence="9">
    <location>
        <begin position="168"/>
        <end position="192"/>
    </location>
</feature>
<feature type="transmembrane region" description="Helical" evidence="9">
    <location>
        <begin position="204"/>
        <end position="227"/>
    </location>
</feature>
<evidence type="ECO:0000256" key="7">
    <source>
        <dbReference type="ARBA" id="ARBA00022989"/>
    </source>
</evidence>
<name>A0A1Y1WIG5_9FUNG</name>
<dbReference type="Proteomes" id="UP000193922">
    <property type="component" value="Unassembled WGS sequence"/>
</dbReference>
<feature type="transmembrane region" description="Helical" evidence="9">
    <location>
        <begin position="105"/>
        <end position="128"/>
    </location>
</feature>
<evidence type="ECO:0000256" key="1">
    <source>
        <dbReference type="ARBA" id="ARBA00004477"/>
    </source>
</evidence>